<name>W9S3C0_9ROSA</name>
<dbReference type="Proteomes" id="UP000030645">
    <property type="component" value="Unassembled WGS sequence"/>
</dbReference>
<gene>
    <name evidence="2" type="ORF">L484_017270</name>
</gene>
<dbReference type="AlphaFoldDB" id="W9S3C0"/>
<dbReference type="EMBL" id="KE345571">
    <property type="protein sequence ID" value="EXC06804.1"/>
    <property type="molecule type" value="Genomic_DNA"/>
</dbReference>
<proteinExistence type="predicted"/>
<reference evidence="3" key="1">
    <citation type="submission" date="2013-01" db="EMBL/GenBank/DDBJ databases">
        <title>Draft Genome Sequence of a Mulberry Tree, Morus notabilis C.K. Schneid.</title>
        <authorList>
            <person name="He N."/>
            <person name="Zhao S."/>
        </authorList>
    </citation>
    <scope>NUCLEOTIDE SEQUENCE</scope>
</reference>
<protein>
    <submittedName>
        <fullName evidence="2">Uncharacterized protein</fullName>
    </submittedName>
</protein>
<evidence type="ECO:0000256" key="1">
    <source>
        <dbReference type="SAM" id="MobiDB-lite"/>
    </source>
</evidence>
<feature type="compositionally biased region" description="Polar residues" evidence="1">
    <location>
        <begin position="8"/>
        <end position="23"/>
    </location>
</feature>
<keyword evidence="3" id="KW-1185">Reference proteome</keyword>
<sequence>MSHRQRQGLAQTAAPNRAKNAQEQPWVGTGGRMHVPAVRPRGPCSRPDIAERAQLAGSAQLHHSLC</sequence>
<accession>W9S3C0</accession>
<organism evidence="2 3">
    <name type="scientific">Morus notabilis</name>
    <dbReference type="NCBI Taxonomy" id="981085"/>
    <lineage>
        <taxon>Eukaryota</taxon>
        <taxon>Viridiplantae</taxon>
        <taxon>Streptophyta</taxon>
        <taxon>Embryophyta</taxon>
        <taxon>Tracheophyta</taxon>
        <taxon>Spermatophyta</taxon>
        <taxon>Magnoliopsida</taxon>
        <taxon>eudicotyledons</taxon>
        <taxon>Gunneridae</taxon>
        <taxon>Pentapetalae</taxon>
        <taxon>rosids</taxon>
        <taxon>fabids</taxon>
        <taxon>Rosales</taxon>
        <taxon>Moraceae</taxon>
        <taxon>Moreae</taxon>
        <taxon>Morus</taxon>
    </lineage>
</organism>
<evidence type="ECO:0000313" key="2">
    <source>
        <dbReference type="EMBL" id="EXC06804.1"/>
    </source>
</evidence>
<feature type="region of interest" description="Disordered" evidence="1">
    <location>
        <begin position="1"/>
        <end position="49"/>
    </location>
</feature>
<evidence type="ECO:0000313" key="3">
    <source>
        <dbReference type="Proteomes" id="UP000030645"/>
    </source>
</evidence>